<gene>
    <name evidence="3" type="ORF">L249_6324</name>
</gene>
<evidence type="ECO:0008006" key="5">
    <source>
        <dbReference type="Google" id="ProtNLM"/>
    </source>
</evidence>
<keyword evidence="4" id="KW-1185">Reference proteome</keyword>
<proteinExistence type="predicted"/>
<protein>
    <recommendedName>
        <fullName evidence="5">Rho termination factor N-terminal domain-containing protein</fullName>
    </recommendedName>
</protein>
<evidence type="ECO:0000256" key="1">
    <source>
        <dbReference type="SAM" id="MobiDB-lite"/>
    </source>
</evidence>
<feature type="compositionally biased region" description="Pro residues" evidence="1">
    <location>
        <begin position="98"/>
        <end position="107"/>
    </location>
</feature>
<dbReference type="PANTHER" id="PTHR41807">
    <property type="entry name" value="GLUTATHIONE TRANSFERASE 3"/>
    <property type="match status" value="1"/>
</dbReference>
<name>A0A367L1D4_9HYPO</name>
<keyword evidence="2" id="KW-1133">Transmembrane helix</keyword>
<sequence length="354" mass="37943">MMASTNSWLKAQRKSELVELADSVGMTEYDRLKKSELEIALDEFIPRHASSLASRSDLAGYFASRSKALASSPVKRERVDEPLLRVPRSRITRRASAAPPPPPPPPAAAMMIHELSPESPSESGSSSSRSGSLVLATTQTPLRNVELASSVMALPATPADIAQAVDRSTTAVRRRFSTLYRDSGIPLASVTARQALSTVNSILLFVSLVELCTIRPEILPSRQAFVVPAMPALGTDDYPVPLPDMFLLLSSSFWSPAATWALTAFVMPCLAGYVFNLTAAARAAPNVVVDPLVFSIAKALVAKVVYGHRSTLHGLLDPVSIERLDGAVYGGYRGVIVGAVITGLVSMYDAVLRR</sequence>
<dbReference type="Proteomes" id="UP000253664">
    <property type="component" value="Unassembled WGS sequence"/>
</dbReference>
<keyword evidence="2" id="KW-0812">Transmembrane</keyword>
<organism evidence="3 4">
    <name type="scientific">Ophiocordyceps polyrhachis-furcata BCC 54312</name>
    <dbReference type="NCBI Taxonomy" id="1330021"/>
    <lineage>
        <taxon>Eukaryota</taxon>
        <taxon>Fungi</taxon>
        <taxon>Dikarya</taxon>
        <taxon>Ascomycota</taxon>
        <taxon>Pezizomycotina</taxon>
        <taxon>Sordariomycetes</taxon>
        <taxon>Hypocreomycetidae</taxon>
        <taxon>Hypocreales</taxon>
        <taxon>Ophiocordycipitaceae</taxon>
        <taxon>Ophiocordyceps</taxon>
    </lineage>
</organism>
<accession>A0A367L1D4</accession>
<feature type="region of interest" description="Disordered" evidence="1">
    <location>
        <begin position="71"/>
        <end position="110"/>
    </location>
</feature>
<feature type="transmembrane region" description="Helical" evidence="2">
    <location>
        <begin position="326"/>
        <end position="348"/>
    </location>
</feature>
<dbReference type="InterPro" id="IPR038872">
    <property type="entry name" value="Put_GTT3"/>
</dbReference>
<feature type="transmembrane region" description="Helical" evidence="2">
    <location>
        <begin position="253"/>
        <end position="275"/>
    </location>
</feature>
<comment type="caution">
    <text evidence="3">The sequence shown here is derived from an EMBL/GenBank/DDBJ whole genome shotgun (WGS) entry which is preliminary data.</text>
</comment>
<keyword evidence="2" id="KW-0472">Membrane</keyword>
<dbReference type="PANTHER" id="PTHR41807:SF1">
    <property type="entry name" value="GLUTATHIONE TRANSFERASE 3"/>
    <property type="match status" value="1"/>
</dbReference>
<evidence type="ECO:0000313" key="4">
    <source>
        <dbReference type="Proteomes" id="UP000253664"/>
    </source>
</evidence>
<reference evidence="3 4" key="1">
    <citation type="journal article" date="2015" name="BMC Genomics">
        <title>Insights from the genome of Ophiocordyceps polyrhachis-furcata to pathogenicity and host specificity in insect fungi.</title>
        <authorList>
            <person name="Wichadakul D."/>
            <person name="Kobmoo N."/>
            <person name="Ingsriswang S."/>
            <person name="Tangphatsornruang S."/>
            <person name="Chantasingh D."/>
            <person name="Luangsa-ard J.J."/>
            <person name="Eurwilaichitr L."/>
        </authorList>
    </citation>
    <scope>NUCLEOTIDE SEQUENCE [LARGE SCALE GENOMIC DNA]</scope>
    <source>
        <strain evidence="3 4">BCC 54312</strain>
    </source>
</reference>
<dbReference type="EMBL" id="LKCN02000021">
    <property type="protein sequence ID" value="RCI08226.1"/>
    <property type="molecule type" value="Genomic_DNA"/>
</dbReference>
<feature type="compositionally biased region" description="Basic and acidic residues" evidence="1">
    <location>
        <begin position="74"/>
        <end position="83"/>
    </location>
</feature>
<evidence type="ECO:0000313" key="3">
    <source>
        <dbReference type="EMBL" id="RCI08226.1"/>
    </source>
</evidence>
<dbReference type="GO" id="GO:0016020">
    <property type="term" value="C:membrane"/>
    <property type="evidence" value="ECO:0007669"/>
    <property type="project" value="TreeGrafter"/>
</dbReference>
<dbReference type="STRING" id="1330021.A0A367L1D4"/>
<dbReference type="AlphaFoldDB" id="A0A367L1D4"/>
<evidence type="ECO:0000256" key="2">
    <source>
        <dbReference type="SAM" id="Phobius"/>
    </source>
</evidence>
<dbReference type="OrthoDB" id="4034134at2759"/>
<feature type="transmembrane region" description="Helical" evidence="2">
    <location>
        <begin position="287"/>
        <end position="306"/>
    </location>
</feature>